<gene>
    <name evidence="1" type="ORF">LTR36_000741</name>
</gene>
<keyword evidence="2" id="KW-1185">Reference proteome</keyword>
<accession>A0AAV9JRE6</accession>
<name>A0AAV9JRE6_9PEZI</name>
<evidence type="ECO:0008006" key="3">
    <source>
        <dbReference type="Google" id="ProtNLM"/>
    </source>
</evidence>
<proteinExistence type="predicted"/>
<protein>
    <recommendedName>
        <fullName evidence="3">SET domain-containing protein</fullName>
    </recommendedName>
</protein>
<comment type="caution">
    <text evidence="1">The sequence shown here is derived from an EMBL/GenBank/DDBJ whole genome shotgun (WGS) entry which is preliminary data.</text>
</comment>
<reference evidence="1 2" key="1">
    <citation type="submission" date="2021-11" db="EMBL/GenBank/DDBJ databases">
        <title>Black yeast isolated from Biological Soil Crust.</title>
        <authorList>
            <person name="Kurbessoian T."/>
        </authorList>
    </citation>
    <scope>NUCLEOTIDE SEQUENCE [LARGE SCALE GENOMIC DNA]</scope>
    <source>
        <strain evidence="1 2">CCFEE 5522</strain>
    </source>
</reference>
<evidence type="ECO:0000313" key="2">
    <source>
        <dbReference type="Proteomes" id="UP001324427"/>
    </source>
</evidence>
<dbReference type="Proteomes" id="UP001324427">
    <property type="component" value="Unassembled WGS sequence"/>
</dbReference>
<organism evidence="1 2">
    <name type="scientific">Oleoguttula mirabilis</name>
    <dbReference type="NCBI Taxonomy" id="1507867"/>
    <lineage>
        <taxon>Eukaryota</taxon>
        <taxon>Fungi</taxon>
        <taxon>Dikarya</taxon>
        <taxon>Ascomycota</taxon>
        <taxon>Pezizomycotina</taxon>
        <taxon>Dothideomycetes</taxon>
        <taxon>Dothideomycetidae</taxon>
        <taxon>Mycosphaerellales</taxon>
        <taxon>Teratosphaeriaceae</taxon>
        <taxon>Oleoguttula</taxon>
    </lineage>
</organism>
<dbReference type="AlphaFoldDB" id="A0AAV9JRE6"/>
<dbReference type="EMBL" id="JAVFHQ010000010">
    <property type="protein sequence ID" value="KAK4547783.1"/>
    <property type="molecule type" value="Genomic_DNA"/>
</dbReference>
<sequence length="454" mass="50710">MDNMADAVELTGPTYHELTINFPAVELLPAGTRPYLHSPKDLEYREKPTVEAYQPQWDDVDFFQCIEVDRGRDRVSQASDYSEQSSFLSAVARLRGAAGRSTLDVVAWRIGDDHNAFMCIVRLSTTWESTTGEVMECMQTSFDAEEWIDELAVGSGEPWVVLLKGLMERASVRAYFHVVNNLLRYDREFAMQEDAQWDSRWGILPLPTRRATLCQKLQCLGRDGNGGVVSLPITDIDSHAPNDRLWILLPCGHSHEVEASALQQVTARQCMTFACVECGHAALDQADRDLVVLDQGRERRVSSIQRQSTIWTLDKVRENDGVTTVTATALLEGLETGLRSFETPKSVTPRALRPSAFPEVIAVMAAFRQDLGMDGAAEIALTPREMYDLLKALADSTLEGSADGSMSTRAVSPRYERMYCKWLARATRYAMSTMREASKKEVAGMAELMDGMML</sequence>
<evidence type="ECO:0000313" key="1">
    <source>
        <dbReference type="EMBL" id="KAK4547783.1"/>
    </source>
</evidence>